<dbReference type="Proteomes" id="UP000327157">
    <property type="component" value="Chromosome 17"/>
</dbReference>
<dbReference type="Pfam" id="PF01535">
    <property type="entry name" value="PPR"/>
    <property type="match status" value="3"/>
</dbReference>
<comment type="caution">
    <text evidence="3">The sequence shown here is derived from an EMBL/GenBank/DDBJ whole genome shotgun (WGS) entry which is preliminary data.</text>
</comment>
<name>A0A5N5GBN9_9ROSA</name>
<dbReference type="Gene3D" id="1.25.40.10">
    <property type="entry name" value="Tetratricopeptide repeat domain"/>
    <property type="match status" value="2"/>
</dbReference>
<reference evidence="3 4" key="3">
    <citation type="submission" date="2019-11" db="EMBL/GenBank/DDBJ databases">
        <title>A de novo genome assembly of a pear dwarfing rootstock.</title>
        <authorList>
            <person name="Wang F."/>
            <person name="Wang J."/>
            <person name="Li S."/>
            <person name="Zhang Y."/>
            <person name="Fang M."/>
            <person name="Ma L."/>
            <person name="Zhao Y."/>
            <person name="Jiang S."/>
        </authorList>
    </citation>
    <scope>NUCLEOTIDE SEQUENCE [LARGE SCALE GENOMIC DNA]</scope>
    <source>
        <strain evidence="3">S2</strain>
        <tissue evidence="3">Leaf</tissue>
    </source>
</reference>
<accession>A0A5N5GBN9</accession>
<keyword evidence="1" id="KW-0677">Repeat</keyword>
<dbReference type="PROSITE" id="PS51375">
    <property type="entry name" value="PPR"/>
    <property type="match status" value="1"/>
</dbReference>
<feature type="repeat" description="PPR" evidence="2">
    <location>
        <begin position="18"/>
        <end position="52"/>
    </location>
</feature>
<evidence type="ECO:0000256" key="2">
    <source>
        <dbReference type="PROSITE-ProRule" id="PRU00708"/>
    </source>
</evidence>
<dbReference type="Pfam" id="PF20431">
    <property type="entry name" value="E_motif"/>
    <property type="match status" value="1"/>
</dbReference>
<dbReference type="GO" id="GO:0009451">
    <property type="term" value="P:RNA modification"/>
    <property type="evidence" value="ECO:0007669"/>
    <property type="project" value="InterPro"/>
</dbReference>
<proteinExistence type="predicted"/>
<dbReference type="InterPro" id="IPR046848">
    <property type="entry name" value="E_motif"/>
</dbReference>
<reference evidence="3 4" key="1">
    <citation type="submission" date="2019-09" db="EMBL/GenBank/DDBJ databases">
        <authorList>
            <person name="Ou C."/>
        </authorList>
    </citation>
    <scope>NUCLEOTIDE SEQUENCE [LARGE SCALE GENOMIC DNA]</scope>
    <source>
        <strain evidence="3">S2</strain>
        <tissue evidence="3">Leaf</tissue>
    </source>
</reference>
<dbReference type="InterPro" id="IPR011990">
    <property type="entry name" value="TPR-like_helical_dom_sf"/>
</dbReference>
<dbReference type="AlphaFoldDB" id="A0A5N5GBN9"/>
<keyword evidence="4" id="KW-1185">Reference proteome</keyword>
<evidence type="ECO:0000313" key="3">
    <source>
        <dbReference type="EMBL" id="KAB2611171.1"/>
    </source>
</evidence>
<dbReference type="CDD" id="cd00821">
    <property type="entry name" value="PH"/>
    <property type="match status" value="1"/>
</dbReference>
<dbReference type="NCBIfam" id="TIGR00756">
    <property type="entry name" value="PPR"/>
    <property type="match status" value="3"/>
</dbReference>
<dbReference type="InterPro" id="IPR046960">
    <property type="entry name" value="PPR_At4g14850-like_plant"/>
</dbReference>
<dbReference type="InterPro" id="IPR002885">
    <property type="entry name" value="PPR_rpt"/>
</dbReference>
<sequence>MGLIRKARRLFDIVGQRNAASWTTMVAGYANNGDRERANGLYERMVEKNSVAWVAMIAGYGKLGNVVEAEMVFDKIQMPDVSCWSATVACYAQNGHAEEAIGFNEVAMVGAISACTQLGGVEIAATLAKHVEERVLQNSEVFIQRTLNLVSYPIQPIHRTRHGTANDVVDLFSEMQRDRVRPNQVTFVSLLNACSHAGLVEEGCRYFELMTQVFGIEPLKEHYACMVDLLGRAGLLEKASNLVIDYVGVADAKIWGPLLGACKVHGNAELSEIAARHLFEIEPRDTENYELLANTYAEANKWDDADRMKKMMTQRGMGEAPGCSWRGSTV</sequence>
<protein>
    <submittedName>
        <fullName evidence="3">Pentatricopeptide repeat-containing protein</fullName>
    </submittedName>
</protein>
<dbReference type="PANTHER" id="PTHR47926:SF347">
    <property type="entry name" value="PENTATRICOPEPTIDE REPEAT-CONTAINING PROTEIN"/>
    <property type="match status" value="1"/>
</dbReference>
<dbReference type="GO" id="GO:0003723">
    <property type="term" value="F:RNA binding"/>
    <property type="evidence" value="ECO:0007669"/>
    <property type="project" value="InterPro"/>
</dbReference>
<dbReference type="FunFam" id="1.25.40.10:FF:000090">
    <property type="entry name" value="Pentatricopeptide repeat-containing protein, chloroplastic"/>
    <property type="match status" value="1"/>
</dbReference>
<dbReference type="OrthoDB" id="1166592at2759"/>
<reference evidence="4" key="2">
    <citation type="submission" date="2019-10" db="EMBL/GenBank/DDBJ databases">
        <title>A de novo genome assembly of a pear dwarfing rootstock.</title>
        <authorList>
            <person name="Wang F."/>
            <person name="Wang J."/>
            <person name="Li S."/>
            <person name="Zhang Y."/>
            <person name="Fang M."/>
            <person name="Ma L."/>
            <person name="Zhao Y."/>
            <person name="Jiang S."/>
        </authorList>
    </citation>
    <scope>NUCLEOTIDE SEQUENCE [LARGE SCALE GENOMIC DNA]</scope>
</reference>
<organism evidence="3 4">
    <name type="scientific">Pyrus ussuriensis x Pyrus communis</name>
    <dbReference type="NCBI Taxonomy" id="2448454"/>
    <lineage>
        <taxon>Eukaryota</taxon>
        <taxon>Viridiplantae</taxon>
        <taxon>Streptophyta</taxon>
        <taxon>Embryophyta</taxon>
        <taxon>Tracheophyta</taxon>
        <taxon>Spermatophyta</taxon>
        <taxon>Magnoliopsida</taxon>
        <taxon>eudicotyledons</taxon>
        <taxon>Gunneridae</taxon>
        <taxon>Pentapetalae</taxon>
        <taxon>rosids</taxon>
        <taxon>fabids</taxon>
        <taxon>Rosales</taxon>
        <taxon>Rosaceae</taxon>
        <taxon>Amygdaloideae</taxon>
        <taxon>Maleae</taxon>
        <taxon>Pyrus</taxon>
    </lineage>
</organism>
<evidence type="ECO:0000313" key="4">
    <source>
        <dbReference type="Proteomes" id="UP000327157"/>
    </source>
</evidence>
<dbReference type="EMBL" id="SMOL01000487">
    <property type="protein sequence ID" value="KAB2611171.1"/>
    <property type="molecule type" value="Genomic_DNA"/>
</dbReference>
<gene>
    <name evidence="3" type="ORF">D8674_019203</name>
</gene>
<dbReference type="PANTHER" id="PTHR47926">
    <property type="entry name" value="PENTATRICOPEPTIDE REPEAT-CONTAINING PROTEIN"/>
    <property type="match status" value="1"/>
</dbReference>
<evidence type="ECO:0000256" key="1">
    <source>
        <dbReference type="ARBA" id="ARBA00022737"/>
    </source>
</evidence>